<dbReference type="PIRSF" id="PIRSF012702">
    <property type="entry name" value="UCP012702"/>
    <property type="match status" value="1"/>
</dbReference>
<evidence type="ECO:0000259" key="3">
    <source>
        <dbReference type="Pfam" id="PF07364"/>
    </source>
</evidence>
<keyword evidence="5" id="KW-1185">Reference proteome</keyword>
<accession>A0ABX7AZF4</accession>
<dbReference type="EMBL" id="CP067420">
    <property type="protein sequence ID" value="QQP87247.1"/>
    <property type="molecule type" value="Genomic_DNA"/>
</dbReference>
<keyword evidence="1" id="KW-0378">Hydrolase</keyword>
<name>A0ABX7AZF4_9PROT</name>
<proteinExistence type="inferred from homology"/>
<keyword evidence="1" id="KW-0482">Metalloprotease</keyword>
<evidence type="ECO:0000256" key="1">
    <source>
        <dbReference type="PIRNR" id="PIRNR012702"/>
    </source>
</evidence>
<dbReference type="Proteomes" id="UP000595197">
    <property type="component" value="Chromosome"/>
</dbReference>
<sequence length="488" mass="52341">MRVVIALLKHETNTFSPVPTPLERFGNGGPAWGADAFRAYRKTATPMGAFIDLAEAEGADIATPVAAEAWPSGPVSDDAYARLTDSILEEVSRGCDCVLLDLHGAMVTRSFEDGEGELLARVRAAAPHVPIGVALDLHGNLSEKIVSNATAIAGFKTYPHVDMYETGDRVGRIALGALKGTCRPAMAWGNRPMLPHVMRMGTAEAPMRDLVQEARRLEQAGALAVSVFGGFPHADIRDAGISVVTVTEGDPAGAQTIRDGLLDEAWRRREEFVYHAEPLARSVARAAALADGPVLLLDHSDNCGSGGTQDVTAVLAEIMRQGLKDVVAFAIHDPASVARLVEAGVGTRVTIDIGGRLPMPAIGLEGKPLTVTGTVRVITDGEYTIRGPMYTGVRVGMGRTVVLDTGAVEIVLIERHHEPWDLGCLLSLGIDPAAKKYIMLKSRIHYRAGFQPIARHIVECAGEGVTTSDYGRLRFERVRRPIFPLDKM</sequence>
<evidence type="ECO:0000313" key="4">
    <source>
        <dbReference type="EMBL" id="QQP87247.1"/>
    </source>
</evidence>
<comment type="similarity">
    <text evidence="1">Belongs to the peptidase M81 family.</text>
</comment>
<gene>
    <name evidence="4" type="ORF">IGS68_14040</name>
</gene>
<reference evidence="4" key="1">
    <citation type="submission" date="2021-02" db="EMBL/GenBank/DDBJ databases">
        <title>Skermanella TT6 skin isolate.</title>
        <authorList>
            <person name="Lee K."/>
            <person name="Ganzorig M."/>
        </authorList>
    </citation>
    <scope>NUCLEOTIDE SEQUENCE</scope>
    <source>
        <strain evidence="4">TT6</strain>
    </source>
</reference>
<evidence type="ECO:0000313" key="5">
    <source>
        <dbReference type="Proteomes" id="UP000595197"/>
    </source>
</evidence>
<dbReference type="InterPro" id="IPR009197">
    <property type="entry name" value="MlrC"/>
</dbReference>
<organism evidence="4 5">
    <name type="scientific">Skermanella cutis</name>
    <dbReference type="NCBI Taxonomy" id="2775420"/>
    <lineage>
        <taxon>Bacteria</taxon>
        <taxon>Pseudomonadati</taxon>
        <taxon>Pseudomonadota</taxon>
        <taxon>Alphaproteobacteria</taxon>
        <taxon>Rhodospirillales</taxon>
        <taxon>Azospirillaceae</taxon>
        <taxon>Skermanella</taxon>
    </lineage>
</organism>
<dbReference type="InterPro" id="IPR015995">
    <property type="entry name" value="MlrC_N"/>
</dbReference>
<evidence type="ECO:0000259" key="2">
    <source>
        <dbReference type="Pfam" id="PF07171"/>
    </source>
</evidence>
<feature type="domain" description="Microcystin LR degradation protein MlrC N-terminal" evidence="3">
    <location>
        <begin position="2"/>
        <end position="286"/>
    </location>
</feature>
<protein>
    <recommendedName>
        <fullName evidence="1">Microcystinase C</fullName>
        <shortName evidence="1">MlrC</shortName>
    </recommendedName>
</protein>
<comment type="cofactor">
    <cofactor evidence="1">
        <name>Zn(2+)</name>
        <dbReference type="ChEBI" id="CHEBI:29105"/>
    </cofactor>
    <text evidence="1">Binds 1 zinc ion per subunit.</text>
</comment>
<dbReference type="InterPro" id="IPR010799">
    <property type="entry name" value="MlrC_C"/>
</dbReference>
<dbReference type="Pfam" id="PF07171">
    <property type="entry name" value="MlrC_C"/>
    <property type="match status" value="1"/>
</dbReference>
<dbReference type="Pfam" id="PF07364">
    <property type="entry name" value="DUF1485"/>
    <property type="match status" value="1"/>
</dbReference>
<keyword evidence="1" id="KW-0645">Protease</keyword>
<feature type="domain" description="Microcystin LR degradation protein MlrC C-terminal" evidence="2">
    <location>
        <begin position="296"/>
        <end position="477"/>
    </location>
</feature>
<comment type="function">
    <text evidence="1">Involved in peptidolytic degradation of cyclic heptapeptide hepatotoxin microcystin (MC).</text>
</comment>
<keyword evidence="1" id="KW-0479">Metal-binding</keyword>
<dbReference type="RefSeq" id="WP_201069829.1">
    <property type="nucleotide sequence ID" value="NZ_CP067420.1"/>
</dbReference>